<dbReference type="CTD" id="51397"/>
<evidence type="ECO:0000259" key="1">
    <source>
        <dbReference type="PROSITE" id="PS51269"/>
    </source>
</evidence>
<evidence type="ECO:0000313" key="3">
    <source>
        <dbReference type="RefSeq" id="XP_032818689.1"/>
    </source>
</evidence>
<gene>
    <name evidence="3" type="primary">COMMD10</name>
</gene>
<dbReference type="CDD" id="cd04758">
    <property type="entry name" value="Commd10"/>
    <property type="match status" value="1"/>
</dbReference>
<evidence type="ECO:0000313" key="2">
    <source>
        <dbReference type="Proteomes" id="UP001318040"/>
    </source>
</evidence>
<dbReference type="RefSeq" id="XP_032818689.1">
    <property type="nucleotide sequence ID" value="XM_032962798.1"/>
</dbReference>
<accession>A0AAJ7X239</accession>
<keyword evidence="2" id="KW-1185">Reference proteome</keyword>
<dbReference type="PANTHER" id="PTHR12333">
    <property type="entry name" value="COMM DOMAIN CONTAINING PROTEIN 10"/>
    <property type="match status" value="1"/>
</dbReference>
<dbReference type="Pfam" id="PF21672">
    <property type="entry name" value="COMM_HN"/>
    <property type="match status" value="1"/>
</dbReference>
<dbReference type="Proteomes" id="UP001318040">
    <property type="component" value="Chromosome 29"/>
</dbReference>
<sequence>MACITETESIKQAVSIINTIDDAKFPRLLSRILQKLHLKDERSFSPEEEEKLMVALDLQQPQLELTLETCTFILQQAAYHSWKPAVMEKQLAQLHVTEAKCHAFLEAWAAGGRNAVDRLRQRSMAPKTLESMSWQLNLQLAQTTRARIKTPSAVLELGIQSNDNQELEKVQMELTHQELFEFYKKLEVIQSQLDALS</sequence>
<dbReference type="PANTHER" id="PTHR12333:SF0">
    <property type="entry name" value="COMM DOMAIN-CONTAINING PROTEIN 10"/>
    <property type="match status" value="1"/>
</dbReference>
<dbReference type="KEGG" id="pmrn:116947268"/>
<dbReference type="AlphaFoldDB" id="A0AAJ7X239"/>
<dbReference type="Pfam" id="PF07258">
    <property type="entry name" value="COMM_domain"/>
    <property type="match status" value="1"/>
</dbReference>
<proteinExistence type="predicted"/>
<feature type="domain" description="COMM" evidence="1">
    <location>
        <begin position="128"/>
        <end position="197"/>
    </location>
</feature>
<name>A0AAJ7X239_PETMA</name>
<organism evidence="2 3">
    <name type="scientific">Petromyzon marinus</name>
    <name type="common">Sea lamprey</name>
    <dbReference type="NCBI Taxonomy" id="7757"/>
    <lineage>
        <taxon>Eukaryota</taxon>
        <taxon>Metazoa</taxon>
        <taxon>Chordata</taxon>
        <taxon>Craniata</taxon>
        <taxon>Vertebrata</taxon>
        <taxon>Cyclostomata</taxon>
        <taxon>Hyperoartia</taxon>
        <taxon>Petromyzontiformes</taxon>
        <taxon>Petromyzontidae</taxon>
        <taxon>Petromyzon</taxon>
    </lineage>
</organism>
<dbReference type="PROSITE" id="PS51269">
    <property type="entry name" value="COMM"/>
    <property type="match status" value="1"/>
</dbReference>
<protein>
    <submittedName>
        <fullName evidence="3">COMM domain-containing protein 10</fullName>
    </submittedName>
</protein>
<dbReference type="InterPro" id="IPR017920">
    <property type="entry name" value="COMM"/>
</dbReference>
<reference evidence="3" key="1">
    <citation type="submission" date="2025-08" db="UniProtKB">
        <authorList>
            <consortium name="RefSeq"/>
        </authorList>
    </citation>
    <scope>IDENTIFICATION</scope>
    <source>
        <tissue evidence="3">Sperm</tissue>
    </source>
</reference>
<dbReference type="InterPro" id="IPR037361">
    <property type="entry name" value="COMMD10"/>
</dbReference>
<dbReference type="GeneID" id="116947268"/>